<accession>A0A6M3XSY3</accession>
<keyword evidence="1" id="KW-1133">Transmembrane helix</keyword>
<keyword evidence="1" id="KW-0812">Transmembrane</keyword>
<evidence type="ECO:0000313" key="2">
    <source>
        <dbReference type="EMBL" id="QJH99903.1"/>
    </source>
</evidence>
<dbReference type="AlphaFoldDB" id="A0A6M3XSY3"/>
<gene>
    <name evidence="2" type="ORF">TM448B01733_0011</name>
</gene>
<feature type="transmembrane region" description="Helical" evidence="1">
    <location>
        <begin position="9"/>
        <end position="26"/>
    </location>
</feature>
<proteinExistence type="predicted"/>
<sequence length="69" mass="7575">MTRWKPKDVIALVIIIGCFSLMALGHDSVISWALLGIVGAYYGIEVSPFLKLGERKKPKAEEPSDTTGR</sequence>
<evidence type="ECO:0000256" key="1">
    <source>
        <dbReference type="SAM" id="Phobius"/>
    </source>
</evidence>
<feature type="transmembrane region" description="Helical" evidence="1">
    <location>
        <begin position="32"/>
        <end position="50"/>
    </location>
</feature>
<organism evidence="2">
    <name type="scientific">viral metagenome</name>
    <dbReference type="NCBI Taxonomy" id="1070528"/>
    <lineage>
        <taxon>unclassified sequences</taxon>
        <taxon>metagenomes</taxon>
        <taxon>organismal metagenomes</taxon>
    </lineage>
</organism>
<protein>
    <submittedName>
        <fullName evidence="2">Uncharacterized protein</fullName>
    </submittedName>
</protein>
<keyword evidence="1" id="KW-0472">Membrane</keyword>
<name>A0A6M3XSY3_9ZZZZ</name>
<dbReference type="EMBL" id="MT144816">
    <property type="protein sequence ID" value="QJH99903.1"/>
    <property type="molecule type" value="Genomic_DNA"/>
</dbReference>
<reference evidence="2" key="1">
    <citation type="submission" date="2020-03" db="EMBL/GenBank/DDBJ databases">
        <title>The deep terrestrial virosphere.</title>
        <authorList>
            <person name="Holmfeldt K."/>
            <person name="Nilsson E."/>
            <person name="Simone D."/>
            <person name="Lopez-Fernandez M."/>
            <person name="Wu X."/>
            <person name="de Brujin I."/>
            <person name="Lundin D."/>
            <person name="Andersson A."/>
            <person name="Bertilsson S."/>
            <person name="Dopson M."/>
        </authorList>
    </citation>
    <scope>NUCLEOTIDE SEQUENCE</scope>
    <source>
        <strain evidence="2">TM448B01733</strain>
    </source>
</reference>